<evidence type="ECO:0000256" key="1">
    <source>
        <dbReference type="SAM" id="Phobius"/>
    </source>
</evidence>
<organism evidence="2">
    <name type="scientific">Arundo donax</name>
    <name type="common">Giant reed</name>
    <name type="synonym">Donax arundinaceus</name>
    <dbReference type="NCBI Taxonomy" id="35708"/>
    <lineage>
        <taxon>Eukaryota</taxon>
        <taxon>Viridiplantae</taxon>
        <taxon>Streptophyta</taxon>
        <taxon>Embryophyta</taxon>
        <taxon>Tracheophyta</taxon>
        <taxon>Spermatophyta</taxon>
        <taxon>Magnoliopsida</taxon>
        <taxon>Liliopsida</taxon>
        <taxon>Poales</taxon>
        <taxon>Poaceae</taxon>
        <taxon>PACMAD clade</taxon>
        <taxon>Arundinoideae</taxon>
        <taxon>Arundineae</taxon>
        <taxon>Arundo</taxon>
    </lineage>
</organism>
<name>A0A0A9FQM6_ARUDO</name>
<keyword evidence="1" id="KW-0472">Membrane</keyword>
<reference evidence="2" key="2">
    <citation type="journal article" date="2015" name="Data Brief">
        <title>Shoot transcriptome of the giant reed, Arundo donax.</title>
        <authorList>
            <person name="Barrero R.A."/>
            <person name="Guerrero F.D."/>
            <person name="Moolhuijzen P."/>
            <person name="Goolsby J.A."/>
            <person name="Tidwell J."/>
            <person name="Bellgard S.E."/>
            <person name="Bellgard M.I."/>
        </authorList>
    </citation>
    <scope>NUCLEOTIDE SEQUENCE</scope>
    <source>
        <tissue evidence="2">Shoot tissue taken approximately 20 cm above the soil surface</tissue>
    </source>
</reference>
<feature type="transmembrane region" description="Helical" evidence="1">
    <location>
        <begin position="25"/>
        <end position="43"/>
    </location>
</feature>
<evidence type="ECO:0000313" key="2">
    <source>
        <dbReference type="EMBL" id="JAE10593.1"/>
    </source>
</evidence>
<accession>A0A0A9FQM6</accession>
<reference evidence="2" key="1">
    <citation type="submission" date="2014-09" db="EMBL/GenBank/DDBJ databases">
        <authorList>
            <person name="Magalhaes I.L.F."/>
            <person name="Oliveira U."/>
            <person name="Santos F.R."/>
            <person name="Vidigal T.H.D.A."/>
            <person name="Brescovit A.D."/>
            <person name="Santos A.J."/>
        </authorList>
    </citation>
    <scope>NUCLEOTIDE SEQUENCE</scope>
    <source>
        <tissue evidence="2">Shoot tissue taken approximately 20 cm above the soil surface</tissue>
    </source>
</reference>
<keyword evidence="1" id="KW-0812">Transmembrane</keyword>
<dbReference type="AlphaFoldDB" id="A0A0A9FQM6"/>
<keyword evidence="1" id="KW-1133">Transmembrane helix</keyword>
<dbReference type="EMBL" id="GBRH01187303">
    <property type="protein sequence ID" value="JAE10593.1"/>
    <property type="molecule type" value="Transcribed_RNA"/>
</dbReference>
<protein>
    <submittedName>
        <fullName evidence="2">Uncharacterized protein</fullName>
    </submittedName>
</protein>
<sequence length="44" mass="5105">MEKAPFLHQQIAPIPGMLLIYEAFHTKYSFIVKILLLHLIIVIT</sequence>
<proteinExistence type="predicted"/>